<gene>
    <name evidence="2" type="ORF">O987_12695</name>
</gene>
<dbReference type="KEGG" id="ctes:O987_12695"/>
<dbReference type="AlphaFoldDB" id="A0A076PTI4"/>
<dbReference type="Proteomes" id="UP000028782">
    <property type="component" value="Chromosome"/>
</dbReference>
<accession>A0A076PTI4</accession>
<name>A0A076PTI4_COMTE</name>
<feature type="domain" description="Glyoxalase/fosfomycin resistance/dioxygenase" evidence="1">
    <location>
        <begin position="10"/>
        <end position="130"/>
    </location>
</feature>
<dbReference type="HOGENOM" id="CLU_153641_0_0_4"/>
<evidence type="ECO:0000259" key="1">
    <source>
        <dbReference type="Pfam" id="PF00903"/>
    </source>
</evidence>
<proteinExistence type="predicted"/>
<reference evidence="2 3" key="1">
    <citation type="journal article" date="2014" name="Genome Announc.">
        <title>Complete Genome Sequence of Polychlorinated Biphenyl Degrader Comamonas testosteroni TK102 (NBRC 109938).</title>
        <authorList>
            <person name="Fukuda K."/>
            <person name="Hosoyama A."/>
            <person name="Tsuchikane K."/>
            <person name="Ohji S."/>
            <person name="Yamazoe A."/>
            <person name="Fujita N."/>
            <person name="Shintani M."/>
            <person name="Kimbara K."/>
        </authorList>
    </citation>
    <scope>NUCLEOTIDE SEQUENCE [LARGE SCALE GENOMIC DNA]</scope>
    <source>
        <strain evidence="2">TK102</strain>
    </source>
</reference>
<dbReference type="RefSeq" id="WP_034046921.1">
    <property type="nucleotide sequence ID" value="NZ_CP006704.1"/>
</dbReference>
<dbReference type="InterPro" id="IPR029068">
    <property type="entry name" value="Glyas_Bleomycin-R_OHBP_Dase"/>
</dbReference>
<dbReference type="SUPFAM" id="SSF54593">
    <property type="entry name" value="Glyoxalase/Bleomycin resistance protein/Dihydroxybiphenyl dioxygenase"/>
    <property type="match status" value="1"/>
</dbReference>
<protein>
    <recommendedName>
        <fullName evidence="1">Glyoxalase/fosfomycin resistance/dioxygenase domain-containing protein</fullName>
    </recommendedName>
</protein>
<organism evidence="2 3">
    <name type="scientific">Comamonas testosteroni TK102</name>
    <dbReference type="NCBI Taxonomy" id="1392005"/>
    <lineage>
        <taxon>Bacteria</taxon>
        <taxon>Pseudomonadati</taxon>
        <taxon>Pseudomonadota</taxon>
        <taxon>Betaproteobacteria</taxon>
        <taxon>Burkholderiales</taxon>
        <taxon>Comamonadaceae</taxon>
        <taxon>Comamonas</taxon>
    </lineage>
</organism>
<evidence type="ECO:0000313" key="3">
    <source>
        <dbReference type="Proteomes" id="UP000028782"/>
    </source>
</evidence>
<dbReference type="EMBL" id="CP006704">
    <property type="protein sequence ID" value="AIJ46662.1"/>
    <property type="molecule type" value="Genomic_DNA"/>
</dbReference>
<dbReference type="InterPro" id="IPR004360">
    <property type="entry name" value="Glyas_Fos-R_dOase_dom"/>
</dbReference>
<evidence type="ECO:0000313" key="2">
    <source>
        <dbReference type="EMBL" id="AIJ46662.1"/>
    </source>
</evidence>
<sequence length="148" mass="16953">MKELVCQPMFNIFCRDIDRQLDFYKHLLGWDEIKEASSPIYRVLTGAGVQLGFNGWMAYDLLSLADRIKPEKTDFPINTMITFMVEKPELVDGAFRKITEWGGRVVKAPFATYYGHWQIVFCDPENNVVRITSSALPEGIQPPAISFE</sequence>
<dbReference type="Pfam" id="PF00903">
    <property type="entry name" value="Glyoxalase"/>
    <property type="match status" value="1"/>
</dbReference>
<dbReference type="Gene3D" id="3.10.180.10">
    <property type="entry name" value="2,3-Dihydroxybiphenyl 1,2-Dioxygenase, domain 1"/>
    <property type="match status" value="1"/>
</dbReference>